<name>A0ABS8IAR5_9NOSO</name>
<protein>
    <submittedName>
        <fullName evidence="1">Uncharacterized protein</fullName>
    </submittedName>
</protein>
<dbReference type="Proteomes" id="UP001199525">
    <property type="component" value="Unassembled WGS sequence"/>
</dbReference>
<dbReference type="EMBL" id="JAIVFQ010000027">
    <property type="protein sequence ID" value="MCC5601187.1"/>
    <property type="molecule type" value="Genomic_DNA"/>
</dbReference>
<sequence length="87" mass="9472">MKHDVATHILIINQDYDAICLMHKESKIKSLIKLGFAISGVVLSLATIEVAKADIVPGTLSTDAFDSTQGTVITNDDTIIDPIKRMF</sequence>
<organism evidence="1 2">
    <name type="scientific">Nostoc favosum CHAB5714</name>
    <dbReference type="NCBI Taxonomy" id="2780399"/>
    <lineage>
        <taxon>Bacteria</taxon>
        <taxon>Bacillati</taxon>
        <taxon>Cyanobacteriota</taxon>
        <taxon>Cyanophyceae</taxon>
        <taxon>Nostocales</taxon>
        <taxon>Nostocaceae</taxon>
        <taxon>Nostoc</taxon>
        <taxon>Nostoc favosum</taxon>
    </lineage>
</organism>
<evidence type="ECO:0000313" key="2">
    <source>
        <dbReference type="Proteomes" id="UP001199525"/>
    </source>
</evidence>
<evidence type="ECO:0000313" key="1">
    <source>
        <dbReference type="EMBL" id="MCC5601187.1"/>
    </source>
</evidence>
<accession>A0ABS8IAR5</accession>
<reference evidence="1 2" key="1">
    <citation type="journal article" date="2021" name="Microorganisms">
        <title>Genome Evolution of Filamentous Cyanobacterium Nostoc Species: From Facultative Symbiosis to Free Living.</title>
        <authorList>
            <person name="Huo D."/>
            <person name="Li H."/>
            <person name="Cai F."/>
            <person name="Guo X."/>
            <person name="Qiao Z."/>
            <person name="Wang W."/>
            <person name="Yu G."/>
            <person name="Li R."/>
        </authorList>
    </citation>
    <scope>NUCLEOTIDE SEQUENCE [LARGE SCALE GENOMIC DNA]</scope>
    <source>
        <strain evidence="1 2">CHAB 5714</strain>
    </source>
</reference>
<comment type="caution">
    <text evidence="1">The sequence shown here is derived from an EMBL/GenBank/DDBJ whole genome shotgun (WGS) entry which is preliminary data.</text>
</comment>
<proteinExistence type="predicted"/>
<gene>
    <name evidence="1" type="ORF">LC586_18730</name>
</gene>
<keyword evidence="2" id="KW-1185">Reference proteome</keyword>